<sequence>MWSLFRKFLLPREHDEFSELMKRATDLGMKDSKWNNFKSDSLLFSSSSRHDDFSDEMDELERQQFESLEIHHSHMDMHDPYINPGVSIVVDESYHGIDHGSADSDFTHHSGHDGF</sequence>
<evidence type="ECO:0000313" key="2">
    <source>
        <dbReference type="Proteomes" id="UP000190042"/>
    </source>
</evidence>
<dbReference type="AlphaFoldDB" id="A0A1T4XYV2"/>
<dbReference type="EMBL" id="FUYJ01000002">
    <property type="protein sequence ID" value="SKA94388.1"/>
    <property type="molecule type" value="Genomic_DNA"/>
</dbReference>
<protein>
    <submittedName>
        <fullName evidence="1">Uncharacterized protein</fullName>
    </submittedName>
</protein>
<evidence type="ECO:0000313" key="1">
    <source>
        <dbReference type="EMBL" id="SKA94388.1"/>
    </source>
</evidence>
<reference evidence="2" key="1">
    <citation type="submission" date="2017-02" db="EMBL/GenBank/DDBJ databases">
        <authorList>
            <person name="Varghese N."/>
            <person name="Submissions S."/>
        </authorList>
    </citation>
    <scope>NUCLEOTIDE SEQUENCE [LARGE SCALE GENOMIC DNA]</scope>
    <source>
        <strain evidence="2">DSM 23966</strain>
    </source>
</reference>
<dbReference type="Proteomes" id="UP000190042">
    <property type="component" value="Unassembled WGS sequence"/>
</dbReference>
<name>A0A1T4XYV2_9BACL</name>
<keyword evidence="2" id="KW-1185">Reference proteome</keyword>
<proteinExistence type="predicted"/>
<gene>
    <name evidence="1" type="ORF">SAMN04244570_1419</name>
</gene>
<dbReference type="RefSeq" id="WP_078817076.1">
    <property type="nucleotide sequence ID" value="NZ_FUYJ01000002.1"/>
</dbReference>
<organism evidence="1 2">
    <name type="scientific">Sporosarcina newyorkensis</name>
    <dbReference type="NCBI Taxonomy" id="759851"/>
    <lineage>
        <taxon>Bacteria</taxon>
        <taxon>Bacillati</taxon>
        <taxon>Bacillota</taxon>
        <taxon>Bacilli</taxon>
        <taxon>Bacillales</taxon>
        <taxon>Caryophanaceae</taxon>
        <taxon>Sporosarcina</taxon>
    </lineage>
</organism>
<accession>A0A1T4XYV2</accession>